<protein>
    <submittedName>
        <fullName evidence="2">Uncharacterized protein</fullName>
    </submittedName>
</protein>
<feature type="region of interest" description="Disordered" evidence="1">
    <location>
        <begin position="295"/>
        <end position="380"/>
    </location>
</feature>
<organism evidence="2 3">
    <name type="scientific">Ophiocordyceps camponoti-floridani</name>
    <dbReference type="NCBI Taxonomy" id="2030778"/>
    <lineage>
        <taxon>Eukaryota</taxon>
        <taxon>Fungi</taxon>
        <taxon>Dikarya</taxon>
        <taxon>Ascomycota</taxon>
        <taxon>Pezizomycotina</taxon>
        <taxon>Sordariomycetes</taxon>
        <taxon>Hypocreomycetidae</taxon>
        <taxon>Hypocreales</taxon>
        <taxon>Ophiocordycipitaceae</taxon>
        <taxon>Ophiocordyceps</taxon>
    </lineage>
</organism>
<dbReference type="Proteomes" id="UP000562929">
    <property type="component" value="Unassembled WGS sequence"/>
</dbReference>
<keyword evidence="3" id="KW-1185">Reference proteome</keyword>
<evidence type="ECO:0000313" key="3">
    <source>
        <dbReference type="Proteomes" id="UP000562929"/>
    </source>
</evidence>
<feature type="compositionally biased region" description="Basic and acidic residues" evidence="1">
    <location>
        <begin position="316"/>
        <end position="330"/>
    </location>
</feature>
<gene>
    <name evidence="2" type="ORF">GQ602_001306</name>
</gene>
<name>A0A8H4VH37_9HYPO</name>
<dbReference type="EMBL" id="JAACLJ010000001">
    <property type="protein sequence ID" value="KAF4595693.1"/>
    <property type="molecule type" value="Genomic_DNA"/>
</dbReference>
<dbReference type="OrthoDB" id="5402307at2759"/>
<sequence length="397" mass="42708">MPLQQTVTIVNNSGKIISSGKKLLSILKEAKGAYDDKKAELQSVKRAETMDCRRSITASGHRGDKYETESAVSTVRRQRRRRHEHQHHQALTGSKASVGVKDNIDMDLAYGNVPPDLAWRTDLDPKSGDDAKRLVGRVEALLDEAHCLQHSAGAMIRQLQEQPEAAAEVALTLADLSSAVAKMSPAVVGILKSGSPAVFALLASPQFLIGTSIAVGVTVVMFGGWKIVKRVHEGVGLLPGGGGGGGGATRRMTDGEVEEGVEEALVVDDDEDGGLGGSIERWRRGIVEERADVELITPRAKDHDVRSRRSGKSSRRGGEKTMKEPERKMDMVMAGDARSSGRSSGRGSGRGSSRTRRTAPSVDNRMEVVLRPKPARQGDNMLKAVMPGRKGREMVLA</sequence>
<evidence type="ECO:0000256" key="1">
    <source>
        <dbReference type="SAM" id="MobiDB-lite"/>
    </source>
</evidence>
<dbReference type="AlphaFoldDB" id="A0A8H4VH37"/>
<accession>A0A8H4VH37</accession>
<comment type="caution">
    <text evidence="2">The sequence shown here is derived from an EMBL/GenBank/DDBJ whole genome shotgun (WGS) entry which is preliminary data.</text>
</comment>
<proteinExistence type="predicted"/>
<reference evidence="2 3" key="1">
    <citation type="journal article" date="2020" name="G3 (Bethesda)">
        <title>Genetic Underpinnings of Host Manipulation by Ophiocordyceps as Revealed by Comparative Transcriptomics.</title>
        <authorList>
            <person name="Will I."/>
            <person name="Das B."/>
            <person name="Trinh T."/>
            <person name="Brachmann A."/>
            <person name="Ohm R.A."/>
            <person name="de Bekker C."/>
        </authorList>
    </citation>
    <scope>NUCLEOTIDE SEQUENCE [LARGE SCALE GENOMIC DNA]</scope>
    <source>
        <strain evidence="2 3">EC05</strain>
    </source>
</reference>
<evidence type="ECO:0000313" key="2">
    <source>
        <dbReference type="EMBL" id="KAF4595693.1"/>
    </source>
</evidence>
<feature type="compositionally biased region" description="Basic and acidic residues" evidence="1">
    <location>
        <begin position="295"/>
        <end position="307"/>
    </location>
</feature>